<evidence type="ECO:0000256" key="3">
    <source>
        <dbReference type="ARBA" id="ARBA00022777"/>
    </source>
</evidence>
<sequence length="117" mass="11878">MPGLGLGLSVSRAVAHAHGGTIDIVSEPGSGAVVTLTLPVDGRRGHSHGLTLPARQPLVVYSLRAPAPREGPSARTPYRPLAIAGEGPFFGTQLWATTLSSTTADSIVVAATSRSGT</sequence>
<accession>A0ABN3PH34</accession>
<evidence type="ECO:0000313" key="6">
    <source>
        <dbReference type="EMBL" id="GAA2582562.1"/>
    </source>
</evidence>
<dbReference type="SUPFAM" id="SSF55874">
    <property type="entry name" value="ATPase domain of HSP90 chaperone/DNA topoisomerase II/histidine kinase"/>
    <property type="match status" value="1"/>
</dbReference>
<feature type="domain" description="Histidine kinase" evidence="5">
    <location>
        <begin position="1"/>
        <end position="42"/>
    </location>
</feature>
<comment type="catalytic activity">
    <reaction evidence="1">
        <text>ATP + protein L-histidine = ADP + protein N-phospho-L-histidine.</text>
        <dbReference type="EC" id="2.7.13.3"/>
    </reaction>
</comment>
<protein>
    <recommendedName>
        <fullName evidence="2">histidine kinase</fullName>
        <ecNumber evidence="2">2.7.13.3</ecNumber>
    </recommendedName>
</protein>
<dbReference type="EC" id="2.7.13.3" evidence="2"/>
<dbReference type="PROSITE" id="PS50109">
    <property type="entry name" value="HIS_KIN"/>
    <property type="match status" value="1"/>
</dbReference>
<evidence type="ECO:0000313" key="7">
    <source>
        <dbReference type="Proteomes" id="UP001500274"/>
    </source>
</evidence>
<organism evidence="6 7">
    <name type="scientific">Microbacterium binotii</name>
    <dbReference type="NCBI Taxonomy" id="462710"/>
    <lineage>
        <taxon>Bacteria</taxon>
        <taxon>Bacillati</taxon>
        <taxon>Actinomycetota</taxon>
        <taxon>Actinomycetes</taxon>
        <taxon>Micrococcales</taxon>
        <taxon>Microbacteriaceae</taxon>
        <taxon>Microbacterium</taxon>
    </lineage>
</organism>
<dbReference type="EMBL" id="BAAARI010000014">
    <property type="protein sequence ID" value="GAA2582562.1"/>
    <property type="molecule type" value="Genomic_DNA"/>
</dbReference>
<evidence type="ECO:0000256" key="2">
    <source>
        <dbReference type="ARBA" id="ARBA00012438"/>
    </source>
</evidence>
<reference evidence="6 7" key="1">
    <citation type="journal article" date="2019" name="Int. J. Syst. Evol. Microbiol.">
        <title>The Global Catalogue of Microorganisms (GCM) 10K type strain sequencing project: providing services to taxonomists for standard genome sequencing and annotation.</title>
        <authorList>
            <consortium name="The Broad Institute Genomics Platform"/>
            <consortium name="The Broad Institute Genome Sequencing Center for Infectious Disease"/>
            <person name="Wu L."/>
            <person name="Ma J."/>
        </authorList>
    </citation>
    <scope>NUCLEOTIDE SEQUENCE [LARGE SCALE GENOMIC DNA]</scope>
    <source>
        <strain evidence="6 7">JCM 16365</strain>
    </source>
</reference>
<name>A0ABN3PH34_9MICO</name>
<comment type="caution">
    <text evidence="6">The sequence shown here is derived from an EMBL/GenBank/DDBJ whole genome shotgun (WGS) entry which is preliminary data.</text>
</comment>
<gene>
    <name evidence="6" type="ORF">GCM10009862_22080</name>
</gene>
<dbReference type="Pfam" id="PF02518">
    <property type="entry name" value="HATPase_c"/>
    <property type="match status" value="1"/>
</dbReference>
<dbReference type="InterPro" id="IPR005467">
    <property type="entry name" value="His_kinase_dom"/>
</dbReference>
<dbReference type="InterPro" id="IPR004358">
    <property type="entry name" value="Sig_transdc_His_kin-like_C"/>
</dbReference>
<evidence type="ECO:0000256" key="4">
    <source>
        <dbReference type="ARBA" id="ARBA00023012"/>
    </source>
</evidence>
<dbReference type="InterPro" id="IPR036890">
    <property type="entry name" value="HATPase_C_sf"/>
</dbReference>
<keyword evidence="7" id="KW-1185">Reference proteome</keyword>
<dbReference type="InterPro" id="IPR003594">
    <property type="entry name" value="HATPase_dom"/>
</dbReference>
<dbReference type="Gene3D" id="3.30.565.10">
    <property type="entry name" value="Histidine kinase-like ATPase, C-terminal domain"/>
    <property type="match status" value="1"/>
</dbReference>
<evidence type="ECO:0000259" key="5">
    <source>
        <dbReference type="PROSITE" id="PS50109"/>
    </source>
</evidence>
<keyword evidence="3" id="KW-0418">Kinase</keyword>
<dbReference type="PRINTS" id="PR00344">
    <property type="entry name" value="BCTRLSENSOR"/>
</dbReference>
<keyword evidence="3" id="KW-0808">Transferase</keyword>
<proteinExistence type="predicted"/>
<dbReference type="CDD" id="cd00075">
    <property type="entry name" value="HATPase"/>
    <property type="match status" value="1"/>
</dbReference>
<dbReference type="Proteomes" id="UP001500274">
    <property type="component" value="Unassembled WGS sequence"/>
</dbReference>
<keyword evidence="4" id="KW-0902">Two-component regulatory system</keyword>
<evidence type="ECO:0000256" key="1">
    <source>
        <dbReference type="ARBA" id="ARBA00000085"/>
    </source>
</evidence>